<reference evidence="1" key="1">
    <citation type="submission" date="2023-09" db="EMBL/GenBank/DDBJ databases">
        <title>Paucibacter sp. APW11 Genome sequencing and assembly.</title>
        <authorList>
            <person name="Kim I."/>
        </authorList>
    </citation>
    <scope>NUCLEOTIDE SEQUENCE</scope>
    <source>
        <strain evidence="1">APW11</strain>
    </source>
</reference>
<keyword evidence="2" id="KW-1185">Reference proteome</keyword>
<evidence type="ECO:0000313" key="2">
    <source>
        <dbReference type="Proteomes" id="UP001246372"/>
    </source>
</evidence>
<evidence type="ECO:0008006" key="3">
    <source>
        <dbReference type="Google" id="ProtNLM"/>
    </source>
</evidence>
<protein>
    <recommendedName>
        <fullName evidence="3">Transposase IS111A/IS1328/IS1533 N-terminal domain-containing protein</fullName>
    </recommendedName>
</protein>
<organism evidence="1 2">
    <name type="scientific">Roseateles aquae</name>
    <dbReference type="NCBI Taxonomy" id="3077235"/>
    <lineage>
        <taxon>Bacteria</taxon>
        <taxon>Pseudomonadati</taxon>
        <taxon>Pseudomonadota</taxon>
        <taxon>Betaproteobacteria</taxon>
        <taxon>Burkholderiales</taxon>
        <taxon>Sphaerotilaceae</taxon>
        <taxon>Roseateles</taxon>
    </lineage>
</organism>
<proteinExistence type="predicted"/>
<dbReference type="RefSeq" id="WP_315652245.1">
    <property type="nucleotide sequence ID" value="NZ_JAVXZY010000008.1"/>
</dbReference>
<sequence>MDLAKRAHQVNVVDNAERTVLARPVPPHRFAQRAGTLPAGALVAMESCSGAHQLARRLRLMGLDARLIAPHFIAPFRVQGASGKNETNDAEPGHQGC</sequence>
<accession>A0ABU3PGX9</accession>
<name>A0ABU3PGX9_9BURK</name>
<evidence type="ECO:0000313" key="1">
    <source>
        <dbReference type="EMBL" id="MDT9001372.1"/>
    </source>
</evidence>
<gene>
    <name evidence="1" type="ORF">RQP53_18980</name>
</gene>
<dbReference type="Proteomes" id="UP001246372">
    <property type="component" value="Unassembled WGS sequence"/>
</dbReference>
<comment type="caution">
    <text evidence="1">The sequence shown here is derived from an EMBL/GenBank/DDBJ whole genome shotgun (WGS) entry which is preliminary data.</text>
</comment>
<dbReference type="EMBL" id="JAVXZY010000008">
    <property type="protein sequence ID" value="MDT9001372.1"/>
    <property type="molecule type" value="Genomic_DNA"/>
</dbReference>